<dbReference type="OrthoDB" id="9789875at2"/>
<proteinExistence type="predicted"/>
<comment type="caution">
    <text evidence="2">The sequence shown here is derived from an EMBL/GenBank/DDBJ whole genome shotgun (WGS) entry which is preliminary data.</text>
</comment>
<dbReference type="InterPro" id="IPR019236">
    <property type="entry name" value="APP1_cat"/>
</dbReference>
<dbReference type="Pfam" id="PF09949">
    <property type="entry name" value="APP1_cat"/>
    <property type="match status" value="1"/>
</dbReference>
<reference evidence="2 3" key="1">
    <citation type="submission" date="2018-04" db="EMBL/GenBank/DDBJ databases">
        <title>Altererythrobacter sp. HME9302 genome sequencing and assembly.</title>
        <authorList>
            <person name="Kang H."/>
            <person name="Kim H."/>
            <person name="Joh K."/>
        </authorList>
    </citation>
    <scope>NUCLEOTIDE SEQUENCE [LARGE SCALE GENOMIC DNA]</scope>
    <source>
        <strain evidence="2 3">HME9302</strain>
    </source>
</reference>
<dbReference type="PANTHER" id="PTHR28208">
    <property type="entry name" value="PHOSPHATIDATE PHOSPHATASE APP1"/>
    <property type="match status" value="1"/>
</dbReference>
<dbReference type="RefSeq" id="WP_115367217.1">
    <property type="nucleotide sequence ID" value="NZ_QBKA01000002.1"/>
</dbReference>
<evidence type="ECO:0000313" key="2">
    <source>
        <dbReference type="EMBL" id="RDC61222.1"/>
    </source>
</evidence>
<feature type="domain" description="Phosphatidate phosphatase APP1 catalytic" evidence="1">
    <location>
        <begin position="149"/>
        <end position="318"/>
    </location>
</feature>
<dbReference type="GO" id="GO:0008195">
    <property type="term" value="F:phosphatidate phosphatase activity"/>
    <property type="evidence" value="ECO:0007669"/>
    <property type="project" value="InterPro"/>
</dbReference>
<dbReference type="InterPro" id="IPR052935">
    <property type="entry name" value="Mg2+_PAP"/>
</dbReference>
<sequence length="391" mass="42288">MDIIHGPPIRIQPYFGYRSRHRLVLAARALRSGKPVFGAANGGRQAGGRIQALRTMITQFASREQPDLPVRLEIKSPAGTTHTHDAVTDSEGFVRFDIALGELDGSNMEEGWDLPADPAWETASLHWENRKGPQCVHAHMLVPGSNTTIAVVSDIDDTIIETGITGGFRQFLRNWRRVLAQLPEERIAVPGSDAFYNVLGGGEVLREADEVGARVAASHRPFFYVSSSPWNLFSYLVQFQRHNKLPLGPLMLRDWGLNRATFGSSSHGAHKAGAIADILETYPDIKFALIGDDTQGDLTAYAKVVAAAPERIAAVFIRTAGEAMTPEELAAKAAIEDTGVHLWLGDDYATGHAFLEDIGLAGDGEAENIVETVEQVAASGEAADALSTRSS</sequence>
<dbReference type="Proteomes" id="UP000253727">
    <property type="component" value="Unassembled WGS sequence"/>
</dbReference>
<organism evidence="2 3">
    <name type="scientific">Alteripontixanthobacter maritimus</name>
    <dbReference type="NCBI Taxonomy" id="2161824"/>
    <lineage>
        <taxon>Bacteria</taxon>
        <taxon>Pseudomonadati</taxon>
        <taxon>Pseudomonadota</taxon>
        <taxon>Alphaproteobacteria</taxon>
        <taxon>Sphingomonadales</taxon>
        <taxon>Erythrobacteraceae</taxon>
        <taxon>Alteripontixanthobacter</taxon>
    </lineage>
</organism>
<name>A0A369Q9S0_9SPHN</name>
<dbReference type="PANTHER" id="PTHR28208:SF3">
    <property type="entry name" value="PHOSPHATIDATE PHOSPHATASE APP1"/>
    <property type="match status" value="1"/>
</dbReference>
<accession>A0A369Q9S0</accession>
<gene>
    <name evidence="2" type="ORF">HME9302_02441</name>
</gene>
<protein>
    <submittedName>
        <fullName evidence="2">Phosphatidate phosphatase APP1</fullName>
    </submittedName>
</protein>
<evidence type="ECO:0000259" key="1">
    <source>
        <dbReference type="Pfam" id="PF09949"/>
    </source>
</evidence>
<evidence type="ECO:0000313" key="3">
    <source>
        <dbReference type="Proteomes" id="UP000253727"/>
    </source>
</evidence>
<keyword evidence="3" id="KW-1185">Reference proteome</keyword>
<dbReference type="AlphaFoldDB" id="A0A369Q9S0"/>
<dbReference type="EMBL" id="QBKA01000002">
    <property type="protein sequence ID" value="RDC61222.1"/>
    <property type="molecule type" value="Genomic_DNA"/>
</dbReference>